<dbReference type="InterPro" id="IPR012334">
    <property type="entry name" value="Pectin_lyas_fold"/>
</dbReference>
<evidence type="ECO:0008006" key="4">
    <source>
        <dbReference type="Google" id="ProtNLM"/>
    </source>
</evidence>
<accession>A0A1Y1I5Q6</accession>
<reference evidence="2 3" key="1">
    <citation type="journal article" date="2014" name="Nat. Commun.">
        <title>Klebsormidium flaccidum genome reveals primary factors for plant terrestrial adaptation.</title>
        <authorList>
            <person name="Hori K."/>
            <person name="Maruyama F."/>
            <person name="Fujisawa T."/>
            <person name="Togashi T."/>
            <person name="Yamamoto N."/>
            <person name="Seo M."/>
            <person name="Sato S."/>
            <person name="Yamada T."/>
            <person name="Mori H."/>
            <person name="Tajima N."/>
            <person name="Moriyama T."/>
            <person name="Ikeuchi M."/>
            <person name="Watanabe M."/>
            <person name="Wada H."/>
            <person name="Kobayashi K."/>
            <person name="Saito M."/>
            <person name="Masuda T."/>
            <person name="Sasaki-Sekimoto Y."/>
            <person name="Mashiguchi K."/>
            <person name="Awai K."/>
            <person name="Shimojima M."/>
            <person name="Masuda S."/>
            <person name="Iwai M."/>
            <person name="Nobusawa T."/>
            <person name="Narise T."/>
            <person name="Kondo S."/>
            <person name="Saito H."/>
            <person name="Sato R."/>
            <person name="Murakawa M."/>
            <person name="Ihara Y."/>
            <person name="Oshima-Yamada Y."/>
            <person name="Ohtaka K."/>
            <person name="Satoh M."/>
            <person name="Sonobe K."/>
            <person name="Ishii M."/>
            <person name="Ohtani R."/>
            <person name="Kanamori-Sato M."/>
            <person name="Honoki R."/>
            <person name="Miyazaki D."/>
            <person name="Mochizuki H."/>
            <person name="Umetsu J."/>
            <person name="Higashi K."/>
            <person name="Shibata D."/>
            <person name="Kamiya Y."/>
            <person name="Sato N."/>
            <person name="Nakamura Y."/>
            <person name="Tabata S."/>
            <person name="Ida S."/>
            <person name="Kurokawa K."/>
            <person name="Ohta H."/>
        </authorList>
    </citation>
    <scope>NUCLEOTIDE SEQUENCE [LARGE SCALE GENOMIC DNA]</scope>
    <source>
        <strain evidence="2 3">NIES-2285</strain>
    </source>
</reference>
<dbReference type="SUPFAM" id="SSF51126">
    <property type="entry name" value="Pectin lyase-like"/>
    <property type="match status" value="1"/>
</dbReference>
<organism evidence="2 3">
    <name type="scientific">Klebsormidium nitens</name>
    <name type="common">Green alga</name>
    <name type="synonym">Ulothrix nitens</name>
    <dbReference type="NCBI Taxonomy" id="105231"/>
    <lineage>
        <taxon>Eukaryota</taxon>
        <taxon>Viridiplantae</taxon>
        <taxon>Streptophyta</taxon>
        <taxon>Klebsormidiophyceae</taxon>
        <taxon>Klebsormidiales</taxon>
        <taxon>Klebsormidiaceae</taxon>
        <taxon>Klebsormidium</taxon>
    </lineage>
</organism>
<keyword evidence="1" id="KW-0732">Signal</keyword>
<dbReference type="EMBL" id="DF237123">
    <property type="protein sequence ID" value="GAQ84046.1"/>
    <property type="molecule type" value="Genomic_DNA"/>
</dbReference>
<dbReference type="AlphaFoldDB" id="A0A1Y1I5Q6"/>
<dbReference type="InterPro" id="IPR011050">
    <property type="entry name" value="Pectin_lyase_fold/virulence"/>
</dbReference>
<name>A0A1Y1I5Q6_KLENI</name>
<sequence length="358" mass="37669">MAFHTIPGRLLPLAALCILLVSCIALCVEASGDKLFVVPNSAVGSKADCSEDFPCSLEHALAVAGAEAELEISEGHYDGNVVIHANQTGLSLNGAGASLTLIHSAGLVVNGNEIVLDVRAEDFSANRIGFAQTWNESNTANVTAQIGVLIRDTAIGARLDEVLVLYNSSGDTSTSRGVVIAGAPEVELKKTAVVGPWQDGIHLISSSSKVKQGLVDGATRIGIALINTNVSASSENKIKQVTIRNIGDGSTFGTAIEVQGNNNHVKEGEISNWGKYGIHVCGEAGPDKCDPCHYSAAVEELPDSDPLRTARHTSIKGVDFFGEPGQIRVCDGGEETKVKRVQVIREAPEEEREVVVVI</sequence>
<evidence type="ECO:0000256" key="1">
    <source>
        <dbReference type="SAM" id="SignalP"/>
    </source>
</evidence>
<evidence type="ECO:0000313" key="2">
    <source>
        <dbReference type="EMBL" id="GAQ84046.1"/>
    </source>
</evidence>
<evidence type="ECO:0000313" key="3">
    <source>
        <dbReference type="Proteomes" id="UP000054558"/>
    </source>
</evidence>
<protein>
    <recommendedName>
        <fullName evidence="4">Right handed beta helix domain-containing protein</fullName>
    </recommendedName>
</protein>
<dbReference type="Proteomes" id="UP000054558">
    <property type="component" value="Unassembled WGS sequence"/>
</dbReference>
<proteinExistence type="predicted"/>
<keyword evidence="3" id="KW-1185">Reference proteome</keyword>
<feature type="chain" id="PRO_5012033390" description="Right handed beta helix domain-containing protein" evidence="1">
    <location>
        <begin position="31"/>
        <end position="358"/>
    </location>
</feature>
<dbReference type="OrthoDB" id="10678388at2759"/>
<feature type="signal peptide" evidence="1">
    <location>
        <begin position="1"/>
        <end position="30"/>
    </location>
</feature>
<dbReference type="Gene3D" id="2.160.20.10">
    <property type="entry name" value="Single-stranded right-handed beta-helix, Pectin lyase-like"/>
    <property type="match status" value="1"/>
</dbReference>
<gene>
    <name evidence="2" type="ORF">KFL_001740050</name>
</gene>